<evidence type="ECO:0000256" key="1">
    <source>
        <dbReference type="SAM" id="SignalP"/>
    </source>
</evidence>
<dbReference type="EMBL" id="FTMD01000002">
    <property type="protein sequence ID" value="SIQ15204.1"/>
    <property type="molecule type" value="Genomic_DNA"/>
</dbReference>
<reference evidence="3" key="1">
    <citation type="submission" date="2017-01" db="EMBL/GenBank/DDBJ databases">
        <authorList>
            <person name="Varghese N."/>
            <person name="Submissions S."/>
        </authorList>
    </citation>
    <scope>NUCLEOTIDE SEQUENCE [LARGE SCALE GENOMIC DNA]</scope>
    <source>
        <strain evidence="3">ATCC 51758</strain>
    </source>
</reference>
<organism evidence="2 3">
    <name type="scientific">Aromatoleum tolulyticum</name>
    <dbReference type="NCBI Taxonomy" id="34027"/>
    <lineage>
        <taxon>Bacteria</taxon>
        <taxon>Pseudomonadati</taxon>
        <taxon>Pseudomonadota</taxon>
        <taxon>Betaproteobacteria</taxon>
        <taxon>Rhodocyclales</taxon>
        <taxon>Rhodocyclaceae</taxon>
        <taxon>Aromatoleum</taxon>
    </lineage>
</organism>
<evidence type="ECO:0000313" key="2">
    <source>
        <dbReference type="EMBL" id="SIQ15204.1"/>
    </source>
</evidence>
<protein>
    <submittedName>
        <fullName evidence="2">Uncharacterized protein</fullName>
    </submittedName>
</protein>
<feature type="signal peptide" evidence="1">
    <location>
        <begin position="1"/>
        <end position="20"/>
    </location>
</feature>
<dbReference type="RefSeq" id="WP_076600955.1">
    <property type="nucleotide sequence ID" value="NZ_FTMD01000002.1"/>
</dbReference>
<keyword evidence="3" id="KW-1185">Reference proteome</keyword>
<keyword evidence="1" id="KW-0732">Signal</keyword>
<gene>
    <name evidence="2" type="ORF">SAMN05421829_102474</name>
</gene>
<dbReference type="AlphaFoldDB" id="A0A1N6QF15"/>
<dbReference type="Proteomes" id="UP000186819">
    <property type="component" value="Unassembled WGS sequence"/>
</dbReference>
<evidence type="ECO:0000313" key="3">
    <source>
        <dbReference type="Proteomes" id="UP000186819"/>
    </source>
</evidence>
<name>A0A1N6QF15_9RHOO</name>
<proteinExistence type="predicted"/>
<feature type="chain" id="PRO_5012636436" evidence="1">
    <location>
        <begin position="21"/>
        <end position="155"/>
    </location>
</feature>
<accession>A0A1N6QF15</accession>
<sequence>MKIPSSAFLVLMLCSAPALAQETSAAKPASRRMAPVPFKGVDYSGVYDCRGMDSREGPYNGVVTLELVPSQSHGEYGAYRFKLEVSGYGEYPGQAATKGREMGIYFANTDPAPKDYGTGIASFAKGKNGKWTFTKYYYEPEFKGGNFGTETCFQR</sequence>